<evidence type="ECO:0000259" key="1">
    <source>
        <dbReference type="Pfam" id="PF01464"/>
    </source>
</evidence>
<dbReference type="CDD" id="cd00254">
    <property type="entry name" value="LT-like"/>
    <property type="match status" value="1"/>
</dbReference>
<dbReference type="Gene3D" id="1.10.530.10">
    <property type="match status" value="1"/>
</dbReference>
<proteinExistence type="predicted"/>
<dbReference type="PANTHER" id="PTHR37423">
    <property type="entry name" value="SOLUBLE LYTIC MUREIN TRANSGLYCOSYLASE-RELATED"/>
    <property type="match status" value="1"/>
</dbReference>
<name>A0A6J7W7U3_9CAUD</name>
<gene>
    <name evidence="2" type="ORF">UFOVP150_10</name>
</gene>
<evidence type="ECO:0000313" key="2">
    <source>
        <dbReference type="EMBL" id="CAB5155471.1"/>
    </source>
</evidence>
<dbReference type="InterPro" id="IPR008258">
    <property type="entry name" value="Transglycosylase_SLT_dom_1"/>
</dbReference>
<dbReference type="SUPFAM" id="SSF53955">
    <property type="entry name" value="Lysozyme-like"/>
    <property type="match status" value="1"/>
</dbReference>
<dbReference type="Pfam" id="PF01464">
    <property type="entry name" value="SLT"/>
    <property type="match status" value="1"/>
</dbReference>
<reference evidence="2" key="1">
    <citation type="submission" date="2020-05" db="EMBL/GenBank/DDBJ databases">
        <authorList>
            <person name="Chiriac C."/>
            <person name="Salcher M."/>
            <person name="Ghai R."/>
            <person name="Kavagutti S V."/>
        </authorList>
    </citation>
    <scope>NUCLEOTIDE SEQUENCE</scope>
</reference>
<accession>A0A6J7W7U3</accession>
<feature type="domain" description="Transglycosylase SLT" evidence="1">
    <location>
        <begin position="348"/>
        <end position="445"/>
    </location>
</feature>
<protein>
    <submittedName>
        <fullName evidence="2">LT_GEWL domain containing protein</fullName>
    </submittedName>
</protein>
<organism evidence="2">
    <name type="scientific">uncultured Caudovirales phage</name>
    <dbReference type="NCBI Taxonomy" id="2100421"/>
    <lineage>
        <taxon>Viruses</taxon>
        <taxon>Duplodnaviria</taxon>
        <taxon>Heunggongvirae</taxon>
        <taxon>Uroviricota</taxon>
        <taxon>Caudoviricetes</taxon>
        <taxon>Peduoviridae</taxon>
        <taxon>Maltschvirus</taxon>
        <taxon>Maltschvirus maltsch</taxon>
    </lineage>
</organism>
<dbReference type="InterPro" id="IPR023346">
    <property type="entry name" value="Lysozyme-like_dom_sf"/>
</dbReference>
<dbReference type="PANTHER" id="PTHR37423:SF2">
    <property type="entry name" value="MEMBRANE-BOUND LYTIC MUREIN TRANSGLYCOSYLASE C"/>
    <property type="match status" value="1"/>
</dbReference>
<dbReference type="EMBL" id="LR798199">
    <property type="protein sequence ID" value="CAB5155471.1"/>
    <property type="molecule type" value="Genomic_DNA"/>
</dbReference>
<sequence length="518" mass="54199">MADVVDKLVFSLGLDASDIKKNAELAKRGLRDTGAEAEKAGNSFTEMGQDGSGAFLSINKSAGIFFATLAGATALRAFVKNTADATASIGRFSANMGMSVTDVSAWAIAGEKVGGTADSMRNAFALLSKARFDLQTKGSSDLTPFLSKLGIGTIDKDPAKMLLSISAAMQKLKADDQYKFNFMKSFGFDEGVVNATLMGPAGLNKLVAESRKSAITPDEVKAAEELQKNIKDIDKSFTKLANQALPGINSLLKSFVALNDSTGGLVVNATAAVAAFKLLGGTSIVSMLSKMANGMGGISGFFGKATGAAGMMLHSGELNTGEGDFLKKLRAEQQKAPTSKPSGSSGFAALEKKYGLPAGLLDSMWLQESGRGKNMVSRSGATGHFQFMPKTAAQYGMSKADTYDLAKSSEAAAKMMSELMKRYGGNTNRALAAYNFGMGNVDSGKAWPQETQNYGRQIMSRIGPAGAAGNINNSRSVQNHIGEVKVYTQATDAAGIAKDMNKGMNYALAGQADYGVVP</sequence>